<dbReference type="PROSITE" id="PS51257">
    <property type="entry name" value="PROKAR_LIPOPROTEIN"/>
    <property type="match status" value="1"/>
</dbReference>
<dbReference type="InterPro" id="IPR030678">
    <property type="entry name" value="Peptide/Ni-bd"/>
</dbReference>
<evidence type="ECO:0000256" key="4">
    <source>
        <dbReference type="ARBA" id="ARBA00022729"/>
    </source>
</evidence>
<dbReference type="SUPFAM" id="SSF53850">
    <property type="entry name" value="Periplasmic binding protein-like II"/>
    <property type="match status" value="1"/>
</dbReference>
<dbReference type="GO" id="GO:0015833">
    <property type="term" value="P:peptide transport"/>
    <property type="evidence" value="ECO:0007669"/>
    <property type="project" value="TreeGrafter"/>
</dbReference>
<evidence type="ECO:0000256" key="3">
    <source>
        <dbReference type="ARBA" id="ARBA00022448"/>
    </source>
</evidence>
<evidence type="ECO:0000256" key="1">
    <source>
        <dbReference type="ARBA" id="ARBA00004196"/>
    </source>
</evidence>
<keyword evidence="8" id="KW-1185">Reference proteome</keyword>
<proteinExistence type="inferred from homology"/>
<dbReference type="RefSeq" id="WP_019194021.1">
    <property type="nucleotide sequence ID" value="NZ_LT629765.1"/>
</dbReference>
<evidence type="ECO:0000313" key="8">
    <source>
        <dbReference type="Proteomes" id="UP000182237"/>
    </source>
</evidence>
<evidence type="ECO:0000313" key="7">
    <source>
        <dbReference type="EMBL" id="SDS46609.1"/>
    </source>
</evidence>
<dbReference type="NCBIfam" id="TIGR04028">
    <property type="entry name" value="SBP_KPN_01854"/>
    <property type="match status" value="1"/>
</dbReference>
<protein>
    <submittedName>
        <fullName evidence="7">Peptide/nickel transport system substrate-binding protein</fullName>
    </submittedName>
</protein>
<evidence type="ECO:0000256" key="2">
    <source>
        <dbReference type="ARBA" id="ARBA00005695"/>
    </source>
</evidence>
<keyword evidence="4 5" id="KW-0732">Signal</keyword>
<dbReference type="Gene3D" id="3.40.190.10">
    <property type="entry name" value="Periplasmic binding protein-like II"/>
    <property type="match status" value="1"/>
</dbReference>
<keyword evidence="3" id="KW-0813">Transport</keyword>
<feature type="domain" description="Solute-binding protein family 5" evidence="6">
    <location>
        <begin position="89"/>
        <end position="448"/>
    </location>
</feature>
<dbReference type="eggNOG" id="COG0747">
    <property type="taxonomic scope" value="Bacteria"/>
</dbReference>
<comment type="similarity">
    <text evidence="2">Belongs to the bacterial solute-binding protein 5 family.</text>
</comment>
<dbReference type="GO" id="GO:0043190">
    <property type="term" value="C:ATP-binding cassette (ABC) transporter complex"/>
    <property type="evidence" value="ECO:0007669"/>
    <property type="project" value="InterPro"/>
</dbReference>
<dbReference type="PANTHER" id="PTHR30290">
    <property type="entry name" value="PERIPLASMIC BINDING COMPONENT OF ABC TRANSPORTER"/>
    <property type="match status" value="1"/>
</dbReference>
<dbReference type="InterPro" id="IPR023920">
    <property type="entry name" value="ABC_transptr_sub-bd_KPN01854"/>
</dbReference>
<dbReference type="Pfam" id="PF00496">
    <property type="entry name" value="SBP_bac_5"/>
    <property type="match status" value="1"/>
</dbReference>
<dbReference type="Gene3D" id="3.10.105.10">
    <property type="entry name" value="Dipeptide-binding Protein, Domain 3"/>
    <property type="match status" value="1"/>
</dbReference>
<dbReference type="CDD" id="cd08492">
    <property type="entry name" value="PBP2_NikA_DppA_OppA_like_15"/>
    <property type="match status" value="1"/>
</dbReference>
<gene>
    <name evidence="7" type="ORF">SAMN04488539_1730</name>
</gene>
<dbReference type="PIRSF" id="PIRSF002741">
    <property type="entry name" value="MppA"/>
    <property type="match status" value="1"/>
</dbReference>
<dbReference type="GO" id="GO:0030313">
    <property type="term" value="C:cell envelope"/>
    <property type="evidence" value="ECO:0007669"/>
    <property type="project" value="UniProtKB-SubCell"/>
</dbReference>
<dbReference type="AlphaFoldDB" id="A0A1H1SGW4"/>
<accession>A0A1H1SGW4</accession>
<reference evidence="7 8" key="1">
    <citation type="submission" date="2016-10" db="EMBL/GenBank/DDBJ databases">
        <authorList>
            <person name="de Groot N.N."/>
        </authorList>
    </citation>
    <scope>NUCLEOTIDE SEQUENCE [LARGE SCALE GENOMIC DNA]</scope>
    <source>
        <strain evidence="7 8">DSM 45434</strain>
    </source>
</reference>
<dbReference type="STRING" id="1203190.GCA_000312345_01187"/>
<name>A0A1H1SGW4_9CORY</name>
<feature type="signal peptide" evidence="5">
    <location>
        <begin position="1"/>
        <end position="30"/>
    </location>
</feature>
<sequence length="580" mass="62819">MKVGTAKARTTAAGAILAAGALVAGCGAPAGSVKPPDTVAQPEGGEMITYLEPNWFTSLYPPSAGFYPNGGVVNQITDRLLYQDPVTLELHPWIATELPEVNEDATEFTFTIRTDVTYSDGTPMTAQNIVDNIDLFGRGDASRVLSASEQISGYDRGEVLDEDTVRFHFTEPAPGFPQAVSVYNAGLLADATLAFTNEEFGPGNAVNVIGSGPFVIADEEINTELTLVTREDYDWAPPVREHQGPARIGGVRYVHAPEESMRTGAVLSGQADIARSITAPAESYLEDAGVTVESRGTNSMNNQLALRFDHPLLRDIRVRRAIFHGIDREEILRVLFSPSYPLASAPVAENGLGHRTQDPQAYAFDPDKARRLLAEAGWEPGPDGILAKDGERLALRVNVAGPQPRSREVQTMIQEQLRDIGIELSINSGDNASQNADAKDPEKIQIYHSMVGRADYGAIESLYSVTARDVFVNRPFDEEGAAGDEDGAAVADQHLEDLLQMTVSLPDEADRAEVVGRVQDYVTEQAYALPLFEEPQVYALSPRLKGFDVEAVARPSFYEVYVDHSERSGTGNTHAEGSAQ</sequence>
<feature type="chain" id="PRO_5009260052" evidence="5">
    <location>
        <begin position="31"/>
        <end position="580"/>
    </location>
</feature>
<dbReference type="PANTHER" id="PTHR30290:SF10">
    <property type="entry name" value="PERIPLASMIC OLIGOPEPTIDE-BINDING PROTEIN-RELATED"/>
    <property type="match status" value="1"/>
</dbReference>
<dbReference type="GO" id="GO:0042597">
    <property type="term" value="C:periplasmic space"/>
    <property type="evidence" value="ECO:0007669"/>
    <property type="project" value="UniProtKB-ARBA"/>
</dbReference>
<dbReference type="InterPro" id="IPR000914">
    <property type="entry name" value="SBP_5_dom"/>
</dbReference>
<dbReference type="InterPro" id="IPR039424">
    <property type="entry name" value="SBP_5"/>
</dbReference>
<evidence type="ECO:0000256" key="5">
    <source>
        <dbReference type="SAM" id="SignalP"/>
    </source>
</evidence>
<organism evidence="7 8">
    <name type="scientific">Corynebacterium timonense</name>
    <dbReference type="NCBI Taxonomy" id="441500"/>
    <lineage>
        <taxon>Bacteria</taxon>
        <taxon>Bacillati</taxon>
        <taxon>Actinomycetota</taxon>
        <taxon>Actinomycetes</taxon>
        <taxon>Mycobacteriales</taxon>
        <taxon>Corynebacteriaceae</taxon>
        <taxon>Corynebacterium</taxon>
    </lineage>
</organism>
<comment type="subcellular location">
    <subcellularLocation>
        <location evidence="1">Cell envelope</location>
    </subcellularLocation>
</comment>
<dbReference type="Proteomes" id="UP000182237">
    <property type="component" value="Chromosome I"/>
</dbReference>
<dbReference type="GO" id="GO:1904680">
    <property type="term" value="F:peptide transmembrane transporter activity"/>
    <property type="evidence" value="ECO:0007669"/>
    <property type="project" value="TreeGrafter"/>
</dbReference>
<dbReference type="EMBL" id="LT629765">
    <property type="protein sequence ID" value="SDS46609.1"/>
    <property type="molecule type" value="Genomic_DNA"/>
</dbReference>
<evidence type="ECO:0000259" key="6">
    <source>
        <dbReference type="Pfam" id="PF00496"/>
    </source>
</evidence>